<keyword evidence="1" id="KW-0175">Coiled coil</keyword>
<dbReference type="RefSeq" id="XP_002678212.1">
    <property type="nucleotide sequence ID" value="XM_002678166.1"/>
</dbReference>
<gene>
    <name evidence="2" type="ORF">NAEGRDRAFT_79463</name>
</gene>
<evidence type="ECO:0000256" key="1">
    <source>
        <dbReference type="SAM" id="Coils"/>
    </source>
</evidence>
<feature type="coiled-coil region" evidence="1">
    <location>
        <begin position="74"/>
        <end position="101"/>
    </location>
</feature>
<dbReference type="Pfam" id="PF10300">
    <property type="entry name" value="Iml2-TPR_39"/>
    <property type="match status" value="1"/>
</dbReference>
<dbReference type="GeneID" id="8852944"/>
<dbReference type="Proteomes" id="UP000006671">
    <property type="component" value="Unassembled WGS sequence"/>
</dbReference>
<name>D2VCS3_NAEGR</name>
<keyword evidence="3" id="KW-1185">Reference proteome</keyword>
<dbReference type="VEuPathDB" id="AmoebaDB:NAEGRDRAFT_79463"/>
<protein>
    <submittedName>
        <fullName evidence="2">Predicted protein</fullName>
    </submittedName>
</protein>
<dbReference type="KEGG" id="ngr:NAEGRDRAFT_79463"/>
<evidence type="ECO:0000313" key="3">
    <source>
        <dbReference type="Proteomes" id="UP000006671"/>
    </source>
</evidence>
<accession>D2VCS3</accession>
<organism evidence="3">
    <name type="scientific">Naegleria gruberi</name>
    <name type="common">Amoeba</name>
    <dbReference type="NCBI Taxonomy" id="5762"/>
    <lineage>
        <taxon>Eukaryota</taxon>
        <taxon>Discoba</taxon>
        <taxon>Heterolobosea</taxon>
        <taxon>Tetramitia</taxon>
        <taxon>Eutetramitia</taxon>
        <taxon>Vahlkampfiidae</taxon>
        <taxon>Naegleria</taxon>
    </lineage>
</organism>
<dbReference type="OrthoDB" id="2154985at2759"/>
<evidence type="ECO:0000313" key="2">
    <source>
        <dbReference type="EMBL" id="EFC45468.1"/>
    </source>
</evidence>
<reference evidence="2 3" key="1">
    <citation type="journal article" date="2010" name="Cell">
        <title>The genome of Naegleria gruberi illuminates early eukaryotic versatility.</title>
        <authorList>
            <person name="Fritz-Laylin L.K."/>
            <person name="Prochnik S.E."/>
            <person name="Ginger M.L."/>
            <person name="Dacks J.B."/>
            <person name="Carpenter M.L."/>
            <person name="Field M.C."/>
            <person name="Kuo A."/>
            <person name="Paredez A."/>
            <person name="Chapman J."/>
            <person name="Pham J."/>
            <person name="Shu S."/>
            <person name="Neupane R."/>
            <person name="Cipriano M."/>
            <person name="Mancuso J."/>
            <person name="Tu H."/>
            <person name="Salamov A."/>
            <person name="Lindquist E."/>
            <person name="Shapiro H."/>
            <person name="Lucas S."/>
            <person name="Grigoriev I.V."/>
            <person name="Cande W.Z."/>
            <person name="Fulton C."/>
            <person name="Rokhsar D.S."/>
            <person name="Dawson S.C."/>
        </authorList>
    </citation>
    <scope>NUCLEOTIDE SEQUENCE [LARGE SCALE GENOMIC DNA]</scope>
    <source>
        <strain evidence="2 3">NEG-M</strain>
    </source>
</reference>
<dbReference type="InterPro" id="IPR019412">
    <property type="entry name" value="IML2/TPR_39"/>
</dbReference>
<sequence>MFNCVMKGNRFVWNTQFDEAKKYLTPLVHIPRMAFELATIPALASNISGETSMREEGMQGIENAEKALKKVSKKDDILKIVEEYKTLNKKLEEASEDYYTESEKSHPNFLDLEKMTSEQIIYNFELDNDVLDGEAHLMRGILQFHAGSYLKGLYNLRKAYIKFKDVYAAIEDTKNEPNTSAKFIHSDLIHCVYFGMGIFNFMLSILPPALTKILSVLGFDADREQGLSFLKKVHDYGGRQVGNSSFMLCLNYLFIPRAL</sequence>
<dbReference type="InParanoid" id="D2VCS3"/>
<feature type="non-terminal residue" evidence="2">
    <location>
        <position position="259"/>
    </location>
</feature>
<proteinExistence type="predicted"/>
<dbReference type="PANTHER" id="PTHR31859:SF1">
    <property type="entry name" value="TETRATRICOPEPTIDE REPEAT PROTEIN 39C"/>
    <property type="match status" value="1"/>
</dbReference>
<dbReference type="AlphaFoldDB" id="D2VCS3"/>
<dbReference type="EMBL" id="GG738863">
    <property type="protein sequence ID" value="EFC45468.1"/>
    <property type="molecule type" value="Genomic_DNA"/>
</dbReference>
<dbReference type="PANTHER" id="PTHR31859">
    <property type="entry name" value="TETRATRICOPEPTIDE REPEAT PROTEIN 39 FAMILY MEMBER"/>
    <property type="match status" value="1"/>
</dbReference>